<dbReference type="EMBL" id="JAPDRP010000023">
    <property type="protein sequence ID" value="KAJ9637283.1"/>
    <property type="molecule type" value="Genomic_DNA"/>
</dbReference>
<evidence type="ECO:0000313" key="2">
    <source>
        <dbReference type="Proteomes" id="UP001172680"/>
    </source>
</evidence>
<sequence length="754" mass="84728">MTKFASASDKGYEDVSGEIFRWVKALRTPVGHLSLDVQECLKSLDHEDLNARQENVKDALTETFEWIWDRPGIPFSDWFLSSGGLLWISGKPGSGRSTIMKYLSSSRQRFHDLARQTQGHSRGAQLVIATYFLYFKGSALARSVEGMMRPLLHQILKQLPQLHKAVLLHFEEIRRTRKEFAWRRSDLERAFQRVMQFDSNFRFLVLVDALDEYQGEEIRLAEFLTALSETYPHKLHIYVSSRPSAELKDQLRSYPNIRMEDKTAQDIQHYVAVRFHNMLSGNKSFQKLADSVIRAAEGVFVWVKLVCDELLRAWRRGEDPARLDQRLQAMPKELDAFYQRILDALDAEDREEARLMLSIVTSAVGPLRPIELREWLGHGLNRSDLVDEISTLVTVLEYVLSINLELCAKDLLSLSPSDHPEVAVTDVDSNGGRLLFAVARGGNSELAQTLFDKGATISRSLPYAWSALVRAIHSKHPVLAQLFLQHGADPNEPAKIFLQPGPHKSEFRRFFKDWGNPPLRAHSPLKVVVESAQPVMLQILADWGADLNATIDMMSGTALRIAANREDCELLKALLDAGADVNFAGPVYGNALEEALLGWRVGSHGSLPAIILLLQRGADPNSKSVSNGYPHIWNEIMNDDIMRVSKLLEYGANAKAVDPQGHGLLYWVLAVHSRSSLSNAGAIGQILLQHGAILSPQDLVELASAGVLPQTSTSPFDHKRAFEELLKLANGDTLKPLLQRLLQSYRHVERFPTR</sequence>
<name>A0ACC2YPR6_9PEZI</name>
<gene>
    <name evidence="1" type="ORF">H2199_007570</name>
</gene>
<accession>A0ACC2YPR6</accession>
<keyword evidence="2" id="KW-1185">Reference proteome</keyword>
<proteinExistence type="predicted"/>
<evidence type="ECO:0000313" key="1">
    <source>
        <dbReference type="EMBL" id="KAJ9637283.1"/>
    </source>
</evidence>
<organism evidence="1 2">
    <name type="scientific">Coniosporium tulheliwenetii</name>
    <dbReference type="NCBI Taxonomy" id="3383036"/>
    <lineage>
        <taxon>Eukaryota</taxon>
        <taxon>Fungi</taxon>
        <taxon>Dikarya</taxon>
        <taxon>Ascomycota</taxon>
        <taxon>Pezizomycotina</taxon>
        <taxon>Dothideomycetes</taxon>
        <taxon>Dothideomycetes incertae sedis</taxon>
        <taxon>Coniosporium</taxon>
    </lineage>
</organism>
<dbReference type="Proteomes" id="UP001172680">
    <property type="component" value="Unassembled WGS sequence"/>
</dbReference>
<comment type="caution">
    <text evidence="1">The sequence shown here is derived from an EMBL/GenBank/DDBJ whole genome shotgun (WGS) entry which is preliminary data.</text>
</comment>
<protein>
    <submittedName>
        <fullName evidence="1">Uncharacterized protein</fullName>
    </submittedName>
</protein>
<reference evidence="1" key="1">
    <citation type="submission" date="2022-10" db="EMBL/GenBank/DDBJ databases">
        <title>Culturing micro-colonial fungi from biological soil crusts in the Mojave desert and describing Neophaeococcomyces mojavensis, and introducing the new genera and species Taxawa tesnikishii.</title>
        <authorList>
            <person name="Kurbessoian T."/>
            <person name="Stajich J.E."/>
        </authorList>
    </citation>
    <scope>NUCLEOTIDE SEQUENCE</scope>
    <source>
        <strain evidence="1">JES_115</strain>
    </source>
</reference>